<protein>
    <submittedName>
        <fullName evidence="2">Uncharacterized protein</fullName>
    </submittedName>
</protein>
<dbReference type="EMBL" id="RSCE01000001">
    <property type="protein sequence ID" value="RSH87790.1"/>
    <property type="molecule type" value="Genomic_DNA"/>
</dbReference>
<comment type="caution">
    <text evidence="2">The sequence shown here is derived from an EMBL/GenBank/DDBJ whole genome shotgun (WGS) entry which is preliminary data.</text>
</comment>
<feature type="region of interest" description="Disordered" evidence="1">
    <location>
        <begin position="71"/>
        <end position="110"/>
    </location>
</feature>
<sequence>MATPAPSPAQAFVDTDRLMEAMVAAAGTPTLATLMTVNHRFYDLAAKPLYTAVSLDSHNFDKFMYEGVDREEPNKKVKPNVGVGEHHKGKGRKSKANSSKQTQQRTAKSTLLSHHLKAVTIGSHRDGPTSCHEIAEYLAERTQHHLELLIVQGPPDYFCKQTSCPFIERLKPSKIVIRKGAYLSLPSPLDWQNQQSDQEDVLFLPTQNPDGMGFNTDSREPLMRGMFLHFVNNHQLKIVFWRERYGPSPDPSYNSTLFVNDLLSLLQVGWKKRRFSENPPL</sequence>
<evidence type="ECO:0000313" key="2">
    <source>
        <dbReference type="EMBL" id="RSH87790.1"/>
    </source>
</evidence>
<reference evidence="2 3" key="1">
    <citation type="submission" date="2018-11" db="EMBL/GenBank/DDBJ databases">
        <title>Genome sequence of Apiotrichum porosum DSM 27194.</title>
        <authorList>
            <person name="Aliyu H."/>
            <person name="Gorte O."/>
            <person name="Ochsenreither K."/>
        </authorList>
    </citation>
    <scope>NUCLEOTIDE SEQUENCE [LARGE SCALE GENOMIC DNA]</scope>
    <source>
        <strain evidence="2 3">DSM 27194</strain>
    </source>
</reference>
<evidence type="ECO:0000313" key="3">
    <source>
        <dbReference type="Proteomes" id="UP000279236"/>
    </source>
</evidence>
<dbReference type="AlphaFoldDB" id="A0A427Y9F5"/>
<gene>
    <name evidence="2" type="ORF">EHS24_000307</name>
</gene>
<name>A0A427Y9F5_9TREE</name>
<accession>A0A427Y9F5</accession>
<proteinExistence type="predicted"/>
<feature type="compositionally biased region" description="Polar residues" evidence="1">
    <location>
        <begin position="96"/>
        <end position="110"/>
    </location>
</feature>
<evidence type="ECO:0000256" key="1">
    <source>
        <dbReference type="SAM" id="MobiDB-lite"/>
    </source>
</evidence>
<dbReference type="Proteomes" id="UP000279236">
    <property type="component" value="Unassembled WGS sequence"/>
</dbReference>
<organism evidence="2 3">
    <name type="scientific">Apiotrichum porosum</name>
    <dbReference type="NCBI Taxonomy" id="105984"/>
    <lineage>
        <taxon>Eukaryota</taxon>
        <taxon>Fungi</taxon>
        <taxon>Dikarya</taxon>
        <taxon>Basidiomycota</taxon>
        <taxon>Agaricomycotina</taxon>
        <taxon>Tremellomycetes</taxon>
        <taxon>Trichosporonales</taxon>
        <taxon>Trichosporonaceae</taxon>
        <taxon>Apiotrichum</taxon>
    </lineage>
</organism>
<dbReference type="GeneID" id="39584850"/>
<keyword evidence="3" id="KW-1185">Reference proteome</keyword>
<dbReference type="RefSeq" id="XP_028479998.1">
    <property type="nucleotide sequence ID" value="XM_028616141.1"/>
</dbReference>